<dbReference type="KEGG" id="mng:MNEG_3965"/>
<dbReference type="GO" id="GO:0005524">
    <property type="term" value="F:ATP binding"/>
    <property type="evidence" value="ECO:0007669"/>
    <property type="project" value="InterPro"/>
</dbReference>
<proteinExistence type="predicted"/>
<dbReference type="Pfam" id="PF02463">
    <property type="entry name" value="SMC_N"/>
    <property type="match status" value="1"/>
</dbReference>
<dbReference type="STRING" id="145388.A0A0D2MU13"/>
<dbReference type="GO" id="GO:0005694">
    <property type="term" value="C:chromosome"/>
    <property type="evidence" value="ECO:0007669"/>
    <property type="project" value="InterPro"/>
</dbReference>
<feature type="coiled-coil region" evidence="2">
    <location>
        <begin position="692"/>
        <end position="719"/>
    </location>
</feature>
<reference evidence="6 7" key="1">
    <citation type="journal article" date="2013" name="BMC Genomics">
        <title>Reconstruction of the lipid metabolism for the microalga Monoraphidium neglectum from its genome sequence reveals characteristics suitable for biofuel production.</title>
        <authorList>
            <person name="Bogen C."/>
            <person name="Al-Dilaimi A."/>
            <person name="Albersmeier A."/>
            <person name="Wichmann J."/>
            <person name="Grundmann M."/>
            <person name="Rupp O."/>
            <person name="Lauersen K.J."/>
            <person name="Blifernez-Klassen O."/>
            <person name="Kalinowski J."/>
            <person name="Goesmann A."/>
            <person name="Mussgnug J.H."/>
            <person name="Kruse O."/>
        </authorList>
    </citation>
    <scope>NUCLEOTIDE SEQUENCE [LARGE SCALE GENOMIC DNA]</scope>
    <source>
        <strain evidence="6 7">SAG 48.87</strain>
    </source>
</reference>
<evidence type="ECO:0000313" key="6">
    <source>
        <dbReference type="EMBL" id="KIZ03992.1"/>
    </source>
</evidence>
<dbReference type="AlphaFoldDB" id="A0A0D2MU13"/>
<feature type="compositionally biased region" description="Acidic residues" evidence="3">
    <location>
        <begin position="287"/>
        <end position="299"/>
    </location>
</feature>
<feature type="compositionally biased region" description="Low complexity" evidence="3">
    <location>
        <begin position="971"/>
        <end position="980"/>
    </location>
</feature>
<dbReference type="SUPFAM" id="SSF52540">
    <property type="entry name" value="P-loop containing nucleoside triphosphate hydrolases"/>
    <property type="match status" value="1"/>
</dbReference>
<feature type="domain" description="SMC hinge" evidence="5">
    <location>
        <begin position="535"/>
        <end position="641"/>
    </location>
</feature>
<evidence type="ECO:0000256" key="3">
    <source>
        <dbReference type="SAM" id="MobiDB-lite"/>
    </source>
</evidence>
<dbReference type="RefSeq" id="XP_013903011.1">
    <property type="nucleotide sequence ID" value="XM_014047557.1"/>
</dbReference>
<feature type="coiled-coil region" evidence="2">
    <location>
        <begin position="802"/>
        <end position="933"/>
    </location>
</feature>
<gene>
    <name evidence="6" type="ORF">MNEG_3965</name>
</gene>
<feature type="domain" description="RecF/RecN/SMC N-terminal" evidence="4">
    <location>
        <begin position="24"/>
        <end position="998"/>
    </location>
</feature>
<dbReference type="EMBL" id="KK100746">
    <property type="protein sequence ID" value="KIZ03992.1"/>
    <property type="molecule type" value="Genomic_DNA"/>
</dbReference>
<organism evidence="6 7">
    <name type="scientific">Monoraphidium neglectum</name>
    <dbReference type="NCBI Taxonomy" id="145388"/>
    <lineage>
        <taxon>Eukaryota</taxon>
        <taxon>Viridiplantae</taxon>
        <taxon>Chlorophyta</taxon>
        <taxon>core chlorophytes</taxon>
        <taxon>Chlorophyceae</taxon>
        <taxon>CS clade</taxon>
        <taxon>Sphaeropleales</taxon>
        <taxon>Selenastraceae</taxon>
        <taxon>Monoraphidium</taxon>
    </lineage>
</organism>
<dbReference type="InterPro" id="IPR036277">
    <property type="entry name" value="SMC_hinge_sf"/>
</dbReference>
<feature type="region of interest" description="Disordered" evidence="3">
    <location>
        <begin position="950"/>
        <end position="990"/>
    </location>
</feature>
<dbReference type="Gene3D" id="3.40.50.300">
    <property type="entry name" value="P-loop containing nucleotide triphosphate hydrolases"/>
    <property type="match status" value="1"/>
</dbReference>
<evidence type="ECO:0000256" key="1">
    <source>
        <dbReference type="ARBA" id="ARBA00023054"/>
    </source>
</evidence>
<feature type="coiled-coil region" evidence="2">
    <location>
        <begin position="179"/>
        <end position="233"/>
    </location>
</feature>
<name>A0A0D2MU13_9CHLO</name>
<keyword evidence="7" id="KW-1185">Reference proteome</keyword>
<sequence length="1103" mass="114376">MSRLQQNPGGCEAPSAPRWRVLGISIRAFKSFSGAAPTIFHFEKAHTVTCILGANGCGKSALLEALCFALGAPASALRVKQLRDVVSTERDSQLCEVVVRLARGRGEAHQVATTLSAEGARVFRVDGRVRTAAQLRGFLREGGLAIGESTVIRQAQVTALADNNAPGALAELVASVSGLARWREESKAAADEIRRARRALDGVRADLGRLQAAVAADEAREAERRRAAELREAAGLALGRLQRALARQQRLLEARLSQQEEGAAGLTAAAAAAVRAADQAAQRAQQAEDELAGPDEAGVEEGTSAGPGRVEEDGIAGAGAEHDRQAASLRSDISAADAAARAVREAEGLLLRQQHGSSRARAALSRLEEHRHQLEQAATAAEAGATGAAALEQQLEELLQRLTFADARAQELERSRAADEGLLRQLEAAEEEAQSAAQQADAEAAAAVAEHERQLQKQPGGSSADLTGALQCADRALLSAQREAAAAHADACTAAAAATATSPSLNSGNAGDAAAPRALADCFRFKDPADLGVQGLLRALAAVCSSALDVAVVPTAAAAAALLEHHRQRGGGGKLRIWPLDRLAPPDRRRAQRDAQRALGGAARVTLPLDLFEFDQAHEPAMLRALGGMVIAADDAAAGELASRFSLAAATPDGSVSQRGAVAGGWDGDGGGGWAAARWEAILRRDAAALAAREADAALARAVQEHAALQRQALDAERVADARVAAEGRAVERRAAAEGVADQVRAVRGLVRQAQEAAAELRGQAAGLASSAEQCRALLAATAGDGRSDGGKAELARLKTALADAAKQESAAVEMLEQAEAEEDEARAALEVASMRLAALPDAAELTRRLRDAEAAAADARRRKAQAAALRAEALAAQERKRAEVGELHGRARDALKAARRLERERDAARVAADADRKALEALGRRLAELREEWGQHQGWMEDAQLQRWAQDDGEGAAPSTGEAAQVPDTAGSSGAAAGHGKSDDCSGGEGEVAALSKRLRQLRAQLDCLGPKSTAAAAEHAAARGRAERTASIFALAGRLEGEIAALEADVARGAAGVAAANDAAADEVAGSFRAMAGSLLPVLQVDLVRTGLQAHEGLQIR</sequence>
<accession>A0A0D2MU13</accession>
<dbReference type="Proteomes" id="UP000054498">
    <property type="component" value="Unassembled WGS sequence"/>
</dbReference>
<evidence type="ECO:0000313" key="7">
    <source>
        <dbReference type="Proteomes" id="UP000054498"/>
    </source>
</evidence>
<feature type="compositionally biased region" description="Low complexity" evidence="3">
    <location>
        <begin position="434"/>
        <end position="448"/>
    </location>
</feature>
<dbReference type="GO" id="GO:0051276">
    <property type="term" value="P:chromosome organization"/>
    <property type="evidence" value="ECO:0007669"/>
    <property type="project" value="InterPro"/>
</dbReference>
<dbReference type="PANTHER" id="PTHR43977">
    <property type="entry name" value="STRUCTURAL MAINTENANCE OF CHROMOSOMES PROTEIN 3"/>
    <property type="match status" value="1"/>
</dbReference>
<feature type="region of interest" description="Disordered" evidence="3">
    <location>
        <begin position="428"/>
        <end position="463"/>
    </location>
</feature>
<evidence type="ECO:0000259" key="4">
    <source>
        <dbReference type="Pfam" id="PF02463"/>
    </source>
</evidence>
<evidence type="ECO:0000259" key="5">
    <source>
        <dbReference type="Pfam" id="PF06470"/>
    </source>
</evidence>
<dbReference type="OrthoDB" id="552327at2759"/>
<dbReference type="InterPro" id="IPR027417">
    <property type="entry name" value="P-loop_NTPase"/>
</dbReference>
<keyword evidence="1 2" id="KW-0175">Coiled coil</keyword>
<dbReference type="GeneID" id="25736843"/>
<dbReference type="SUPFAM" id="SSF75553">
    <property type="entry name" value="Smc hinge domain"/>
    <property type="match status" value="1"/>
</dbReference>
<dbReference type="InterPro" id="IPR010935">
    <property type="entry name" value="SMC_hinge"/>
</dbReference>
<dbReference type="Pfam" id="PF06470">
    <property type="entry name" value="SMC_hinge"/>
    <property type="match status" value="1"/>
</dbReference>
<dbReference type="InterPro" id="IPR003395">
    <property type="entry name" value="RecF/RecN/SMC_N"/>
</dbReference>
<protein>
    <submittedName>
        <fullName evidence="6">Uncharacterized protein</fullName>
    </submittedName>
</protein>
<evidence type="ECO:0000256" key="2">
    <source>
        <dbReference type="SAM" id="Coils"/>
    </source>
</evidence>
<feature type="region of interest" description="Disordered" evidence="3">
    <location>
        <begin position="280"/>
        <end position="314"/>
    </location>
</feature>